<organism evidence="1 2">
    <name type="scientific">Bdellovibrio bacteriovorus</name>
    <dbReference type="NCBI Taxonomy" id="959"/>
    <lineage>
        <taxon>Bacteria</taxon>
        <taxon>Pseudomonadati</taxon>
        <taxon>Bdellovibrionota</taxon>
        <taxon>Bdellovibrionia</taxon>
        <taxon>Bdellovibrionales</taxon>
        <taxon>Pseudobdellovibrionaceae</taxon>
        <taxon>Bdellovibrio</taxon>
    </lineage>
</organism>
<sequence>MRTLSVKKDRVLLDLEGESVQAGEKLGARDGDGKARALLEIKQVKNNRAVAAILKGSMSPDFSIEKLSRGAKSSQTASRAPKSQSAWGLTAGYAMNTMTVKPTGTSSISLSGNSFNLSGFYQMQLDGNISARILGGYESLQASGTSSAASCTGSSDCKVEIGYLGVEALVRYTFLKTKTMEFNAAAGLGFLFAMNKSSNVLDTSKISTNQTIVVSAGMDYHLNRNNFIPVQLDYAMYPDNNTSSAKQIILRAGYGFNF</sequence>
<dbReference type="SUPFAM" id="SSF56925">
    <property type="entry name" value="OMPA-like"/>
    <property type="match status" value="1"/>
</dbReference>
<dbReference type="InterPro" id="IPR011250">
    <property type="entry name" value="OMP/PagP_B-barrel"/>
</dbReference>
<dbReference type="AlphaFoldDB" id="A0A150WV54"/>
<name>A0A150WV54_BDEBC</name>
<reference evidence="1 2" key="1">
    <citation type="submission" date="2016-03" db="EMBL/GenBank/DDBJ databases">
        <authorList>
            <person name="Ploux O."/>
        </authorList>
    </citation>
    <scope>NUCLEOTIDE SEQUENCE [LARGE SCALE GENOMIC DNA]</scope>
    <source>
        <strain evidence="1 2">BER2</strain>
    </source>
</reference>
<protein>
    <submittedName>
        <fullName evidence="1">Uncharacterized protein</fullName>
    </submittedName>
</protein>
<gene>
    <name evidence="1" type="ORF">AZI85_14015</name>
</gene>
<proteinExistence type="predicted"/>
<evidence type="ECO:0000313" key="1">
    <source>
        <dbReference type="EMBL" id="KYG70365.1"/>
    </source>
</evidence>
<evidence type="ECO:0000313" key="2">
    <source>
        <dbReference type="Proteomes" id="UP000075391"/>
    </source>
</evidence>
<dbReference type="EMBL" id="LUKF01000002">
    <property type="protein sequence ID" value="KYG70365.1"/>
    <property type="molecule type" value="Genomic_DNA"/>
</dbReference>
<dbReference type="Proteomes" id="UP000075391">
    <property type="component" value="Unassembled WGS sequence"/>
</dbReference>
<comment type="caution">
    <text evidence="1">The sequence shown here is derived from an EMBL/GenBank/DDBJ whole genome shotgun (WGS) entry which is preliminary data.</text>
</comment>
<accession>A0A150WV54</accession>
<dbReference type="Gene3D" id="2.40.160.20">
    <property type="match status" value="1"/>
</dbReference>